<keyword evidence="4" id="KW-0677">Repeat</keyword>
<evidence type="ECO:0000313" key="10">
    <source>
        <dbReference type="Proteomes" id="UP000270094"/>
    </source>
</evidence>
<evidence type="ECO:0000256" key="1">
    <source>
        <dbReference type="ARBA" id="ARBA00022473"/>
    </source>
</evidence>
<dbReference type="InterPro" id="IPR036508">
    <property type="entry name" value="Chitin-bd_dom_sf"/>
</dbReference>
<keyword evidence="2" id="KW-0147">Chitin-binding</keyword>
<dbReference type="InterPro" id="IPR002557">
    <property type="entry name" value="Chitin-bd_dom"/>
</dbReference>
<keyword evidence="3 7" id="KW-0732">Signal</keyword>
<feature type="non-terminal residue" evidence="9">
    <location>
        <position position="122"/>
    </location>
</feature>
<organism evidence="9 10">
    <name type="scientific">Strongylus vulgaris</name>
    <name type="common">Blood worm</name>
    <dbReference type="NCBI Taxonomy" id="40348"/>
    <lineage>
        <taxon>Eukaryota</taxon>
        <taxon>Metazoa</taxon>
        <taxon>Ecdysozoa</taxon>
        <taxon>Nematoda</taxon>
        <taxon>Chromadorea</taxon>
        <taxon>Rhabditida</taxon>
        <taxon>Rhabditina</taxon>
        <taxon>Rhabditomorpha</taxon>
        <taxon>Strongyloidea</taxon>
        <taxon>Strongylidae</taxon>
        <taxon>Strongylus</taxon>
    </lineage>
</organism>
<dbReference type="SUPFAM" id="SSF57625">
    <property type="entry name" value="Invertebrate chitin-binding proteins"/>
    <property type="match status" value="2"/>
</dbReference>
<dbReference type="Pfam" id="PF01607">
    <property type="entry name" value="CBM_14"/>
    <property type="match status" value="2"/>
</dbReference>
<dbReference type="PANTHER" id="PTHR23301">
    <property type="entry name" value="CHITIN BINDING PERITROPHIN-A"/>
    <property type="match status" value="1"/>
</dbReference>
<keyword evidence="1" id="KW-0217">Developmental protein</keyword>
<feature type="domain" description="Chitin-binding type-2" evidence="8">
    <location>
        <begin position="18"/>
        <end position="75"/>
    </location>
</feature>
<dbReference type="GO" id="GO:0005576">
    <property type="term" value="C:extracellular region"/>
    <property type="evidence" value="ECO:0007669"/>
    <property type="project" value="InterPro"/>
</dbReference>
<feature type="domain" description="Chitin-binding type-2" evidence="8">
    <location>
        <begin position="78"/>
        <end position="122"/>
    </location>
</feature>
<evidence type="ECO:0000256" key="5">
    <source>
        <dbReference type="ARBA" id="ARBA00023157"/>
    </source>
</evidence>
<evidence type="ECO:0000256" key="3">
    <source>
        <dbReference type="ARBA" id="ARBA00022729"/>
    </source>
</evidence>
<dbReference type="PROSITE" id="PS50940">
    <property type="entry name" value="CHIT_BIND_II"/>
    <property type="match status" value="2"/>
</dbReference>
<protein>
    <recommendedName>
        <fullName evidence="8">Chitin-binding type-2 domain-containing protein</fullName>
    </recommendedName>
</protein>
<sequence>MRLLLLLTLAGLAVGLKEQICDGRVNGVYASGVCSNVFNHCYNGEVTKKNCPRGLVFNPDNNLCDYDGNVQGCDTREEMSCAKKKDGTYTIGCSSTFFFCSNGNIHVSKCQNGLFYDVDRNT</sequence>
<evidence type="ECO:0000256" key="4">
    <source>
        <dbReference type="ARBA" id="ARBA00022737"/>
    </source>
</evidence>
<dbReference type="AlphaFoldDB" id="A0A3P7LM36"/>
<keyword evidence="6" id="KW-0325">Glycoprotein</keyword>
<dbReference type="OrthoDB" id="5914859at2759"/>
<evidence type="ECO:0000256" key="7">
    <source>
        <dbReference type="SAM" id="SignalP"/>
    </source>
</evidence>
<proteinExistence type="predicted"/>
<dbReference type="SMART" id="SM00494">
    <property type="entry name" value="ChtBD2"/>
    <property type="match status" value="2"/>
</dbReference>
<evidence type="ECO:0000313" key="9">
    <source>
        <dbReference type="EMBL" id="VDM83605.1"/>
    </source>
</evidence>
<dbReference type="GO" id="GO:0008061">
    <property type="term" value="F:chitin binding"/>
    <property type="evidence" value="ECO:0007669"/>
    <property type="project" value="UniProtKB-KW"/>
</dbReference>
<accession>A0A3P7LM36</accession>
<feature type="signal peptide" evidence="7">
    <location>
        <begin position="1"/>
        <end position="15"/>
    </location>
</feature>
<dbReference type="Gene3D" id="2.170.140.10">
    <property type="entry name" value="Chitin binding domain"/>
    <property type="match status" value="1"/>
</dbReference>
<keyword evidence="10" id="KW-1185">Reference proteome</keyword>
<evidence type="ECO:0000256" key="6">
    <source>
        <dbReference type="ARBA" id="ARBA00023180"/>
    </source>
</evidence>
<reference evidence="9 10" key="1">
    <citation type="submission" date="2018-11" db="EMBL/GenBank/DDBJ databases">
        <authorList>
            <consortium name="Pathogen Informatics"/>
        </authorList>
    </citation>
    <scope>NUCLEOTIDE SEQUENCE [LARGE SCALE GENOMIC DNA]</scope>
</reference>
<evidence type="ECO:0000259" key="8">
    <source>
        <dbReference type="PROSITE" id="PS50940"/>
    </source>
</evidence>
<dbReference type="Proteomes" id="UP000270094">
    <property type="component" value="Unassembled WGS sequence"/>
</dbReference>
<keyword evidence="5" id="KW-1015">Disulfide bond</keyword>
<feature type="chain" id="PRO_5018011103" description="Chitin-binding type-2 domain-containing protein" evidence="7">
    <location>
        <begin position="16"/>
        <end position="122"/>
    </location>
</feature>
<dbReference type="EMBL" id="UYYB01124172">
    <property type="protein sequence ID" value="VDM83605.1"/>
    <property type="molecule type" value="Genomic_DNA"/>
</dbReference>
<evidence type="ECO:0000256" key="2">
    <source>
        <dbReference type="ARBA" id="ARBA00022669"/>
    </source>
</evidence>
<dbReference type="InterPro" id="IPR051940">
    <property type="entry name" value="Chitin_bind-dev_reg"/>
</dbReference>
<dbReference type="PANTHER" id="PTHR23301:SF0">
    <property type="entry name" value="CHITIN-BINDING TYPE-2 DOMAIN-CONTAINING PROTEIN-RELATED"/>
    <property type="match status" value="1"/>
</dbReference>
<name>A0A3P7LM36_STRVU</name>
<gene>
    <name evidence="9" type="ORF">SVUK_LOCUS18603</name>
</gene>